<reference evidence="3" key="1">
    <citation type="submission" date="2023-12" db="EMBL/GenBank/DDBJ databases">
        <title>Fervidustalea candida gen. nov., sp. nov., a novel member of the family Paenibacillaceae isolated from a geothermal area.</title>
        <authorList>
            <person name="Li W.-J."/>
            <person name="Jiao J.-Y."/>
            <person name="Chen Y."/>
        </authorList>
    </citation>
    <scope>NUCLEOTIDE SEQUENCE</scope>
    <source>
        <strain evidence="3">SYSU GA230002</strain>
    </source>
</reference>
<keyword evidence="2" id="KW-0460">Magnesium</keyword>
<dbReference type="EMBL" id="JAYJLD010000005">
    <property type="protein sequence ID" value="MEB3101063.1"/>
    <property type="molecule type" value="Genomic_DNA"/>
</dbReference>
<dbReference type="SFLD" id="SFLDG01129">
    <property type="entry name" value="C1.5:_HAD__Beta-PGM__Phosphata"/>
    <property type="match status" value="1"/>
</dbReference>
<dbReference type="InterPro" id="IPR036412">
    <property type="entry name" value="HAD-like_sf"/>
</dbReference>
<sequence>MNTQTILFDLDDTLIHCNKYFISVIERFARLMAEWFKGYPFTAEDFKRKQSELDLAGVHVHGFVKDRFPQSLVETYAYFSELTGRKKRAEEENFLFRLGLSVYEQEYEPYPFMSETLDHLKNQGHELCLYTGGDQAVQTFKVRQMNLESYFEDRIFISPHKTTDVLEGVLKTMDLERSLTWMIGNSARTDIIPALEAGINAIHIPASKEWEYNSVEINIEPRGVFKKLPSLKHVPPTIRNHISGK</sequence>
<evidence type="ECO:0000256" key="2">
    <source>
        <dbReference type="ARBA" id="ARBA00022842"/>
    </source>
</evidence>
<dbReference type="SUPFAM" id="SSF56784">
    <property type="entry name" value="HAD-like"/>
    <property type="match status" value="1"/>
</dbReference>
<name>A0ABU5ZEY4_9BACL</name>
<dbReference type="Proteomes" id="UP001310386">
    <property type="component" value="Unassembled WGS sequence"/>
</dbReference>
<dbReference type="Pfam" id="PF00702">
    <property type="entry name" value="Hydrolase"/>
    <property type="match status" value="1"/>
</dbReference>
<proteinExistence type="predicted"/>
<keyword evidence="1 3" id="KW-0378">Hydrolase</keyword>
<keyword evidence="4" id="KW-1185">Reference proteome</keyword>
<evidence type="ECO:0000313" key="3">
    <source>
        <dbReference type="EMBL" id="MEB3101063.1"/>
    </source>
</evidence>
<dbReference type="Gene3D" id="1.10.150.240">
    <property type="entry name" value="Putative phosphatase, domain 2"/>
    <property type="match status" value="1"/>
</dbReference>
<dbReference type="EC" id="3.1.3.-" evidence="3"/>
<dbReference type="PANTHER" id="PTHR46470">
    <property type="entry name" value="N-ACYLNEURAMINATE-9-PHOSPHATASE"/>
    <property type="match status" value="1"/>
</dbReference>
<dbReference type="GO" id="GO:0016787">
    <property type="term" value="F:hydrolase activity"/>
    <property type="evidence" value="ECO:0007669"/>
    <property type="project" value="UniProtKB-KW"/>
</dbReference>
<dbReference type="SFLD" id="SFLDS00003">
    <property type="entry name" value="Haloacid_Dehalogenase"/>
    <property type="match status" value="1"/>
</dbReference>
<gene>
    <name evidence="3" type="ORF">VF724_05240</name>
</gene>
<organism evidence="3 4">
    <name type="scientific">Ferviditalea candida</name>
    <dbReference type="NCBI Taxonomy" id="3108399"/>
    <lineage>
        <taxon>Bacteria</taxon>
        <taxon>Bacillati</taxon>
        <taxon>Bacillota</taxon>
        <taxon>Bacilli</taxon>
        <taxon>Bacillales</taxon>
        <taxon>Paenibacillaceae</taxon>
        <taxon>Ferviditalea</taxon>
    </lineage>
</organism>
<dbReference type="InterPro" id="IPR023198">
    <property type="entry name" value="PGP-like_dom2"/>
</dbReference>
<evidence type="ECO:0000256" key="1">
    <source>
        <dbReference type="ARBA" id="ARBA00022801"/>
    </source>
</evidence>
<comment type="caution">
    <text evidence="3">The sequence shown here is derived from an EMBL/GenBank/DDBJ whole genome shotgun (WGS) entry which is preliminary data.</text>
</comment>
<accession>A0ABU5ZEY4</accession>
<dbReference type="InterPro" id="IPR051400">
    <property type="entry name" value="HAD-like_hydrolase"/>
</dbReference>
<evidence type="ECO:0000313" key="4">
    <source>
        <dbReference type="Proteomes" id="UP001310386"/>
    </source>
</evidence>
<dbReference type="InterPro" id="IPR023214">
    <property type="entry name" value="HAD_sf"/>
</dbReference>
<dbReference type="Gene3D" id="3.40.50.1000">
    <property type="entry name" value="HAD superfamily/HAD-like"/>
    <property type="match status" value="1"/>
</dbReference>
<protein>
    <submittedName>
        <fullName evidence="3">HAD family hydrolase</fullName>
        <ecNumber evidence="3">3.1.3.-</ecNumber>
    </submittedName>
</protein>
<dbReference type="RefSeq" id="WP_371753177.1">
    <property type="nucleotide sequence ID" value="NZ_JAYJLD010000005.1"/>
</dbReference>